<dbReference type="RefSeq" id="WP_094023532.1">
    <property type="nucleotide sequence ID" value="NZ_FXYF01000023.1"/>
</dbReference>
<accession>A0A238L801</accession>
<protein>
    <recommendedName>
        <fullName evidence="4">DUF2244 domain-containing protein</fullName>
    </recommendedName>
</protein>
<dbReference type="Proteomes" id="UP000207598">
    <property type="component" value="Unassembled WGS sequence"/>
</dbReference>
<keyword evidence="1" id="KW-1133">Transmembrane helix</keyword>
<evidence type="ECO:0000313" key="3">
    <source>
        <dbReference type="Proteomes" id="UP000207598"/>
    </source>
</evidence>
<keyword evidence="1" id="KW-0472">Membrane</keyword>
<evidence type="ECO:0008006" key="4">
    <source>
        <dbReference type="Google" id="ProtNLM"/>
    </source>
</evidence>
<dbReference type="AlphaFoldDB" id="A0A238L801"/>
<evidence type="ECO:0000256" key="1">
    <source>
        <dbReference type="SAM" id="Phobius"/>
    </source>
</evidence>
<dbReference type="OrthoDB" id="7867097at2"/>
<keyword evidence="3" id="KW-1185">Reference proteome</keyword>
<gene>
    <name evidence="2" type="ORF">MAA8898_04816</name>
</gene>
<evidence type="ECO:0000313" key="2">
    <source>
        <dbReference type="EMBL" id="SMX50502.1"/>
    </source>
</evidence>
<sequence length="142" mass="15873">MTPLRHEASGRSTRALVVLLTVWTGALLLWTLLEASAWIVGALMLASLPAAVDFAKGRKAGLVLDDTQLRWWSGRATGEVALNRLERVRFETRLDLSVRVRLVIEGGRRLTLPPDSLPPHPRLQEALDARGIRTERHHFSLL</sequence>
<organism evidence="2 3">
    <name type="scientific">Maliponia aquimaris</name>
    <dbReference type="NCBI Taxonomy" id="1673631"/>
    <lineage>
        <taxon>Bacteria</taxon>
        <taxon>Pseudomonadati</taxon>
        <taxon>Pseudomonadota</taxon>
        <taxon>Alphaproteobacteria</taxon>
        <taxon>Rhodobacterales</taxon>
        <taxon>Paracoccaceae</taxon>
        <taxon>Maliponia</taxon>
    </lineage>
</organism>
<feature type="transmembrane region" description="Helical" evidence="1">
    <location>
        <begin position="12"/>
        <end position="30"/>
    </location>
</feature>
<proteinExistence type="predicted"/>
<keyword evidence="1" id="KW-0812">Transmembrane</keyword>
<name>A0A238L801_9RHOB</name>
<reference evidence="2 3" key="1">
    <citation type="submission" date="2017-05" db="EMBL/GenBank/DDBJ databases">
        <authorList>
            <person name="Song R."/>
            <person name="Chenine A.L."/>
            <person name="Ruprecht R.M."/>
        </authorList>
    </citation>
    <scope>NUCLEOTIDE SEQUENCE [LARGE SCALE GENOMIC DNA]</scope>
    <source>
        <strain evidence="2 3">CECT 8898</strain>
    </source>
</reference>
<dbReference type="EMBL" id="FXYF01000023">
    <property type="protein sequence ID" value="SMX50502.1"/>
    <property type="molecule type" value="Genomic_DNA"/>
</dbReference>